<dbReference type="Proteomes" id="UP000441585">
    <property type="component" value="Unassembled WGS sequence"/>
</dbReference>
<accession>A0A6I2M9W3</accession>
<comment type="caution">
    <text evidence="1">The sequence shown here is derived from an EMBL/GenBank/DDBJ whole genome shotgun (WGS) entry which is preliminary data.</text>
</comment>
<evidence type="ECO:0000313" key="2">
    <source>
        <dbReference type="Proteomes" id="UP000441585"/>
    </source>
</evidence>
<reference evidence="1 2" key="1">
    <citation type="submission" date="2019-11" db="EMBL/GenBank/DDBJ databases">
        <title>Bacillus idriensis genome.</title>
        <authorList>
            <person name="Konopka E.N."/>
            <person name="Newman J.D."/>
        </authorList>
    </citation>
    <scope>NUCLEOTIDE SEQUENCE [LARGE SCALE GENOMIC DNA]</scope>
    <source>
        <strain evidence="1 2">DSM 19097</strain>
    </source>
</reference>
<dbReference type="AlphaFoldDB" id="A0A6I2M9W3"/>
<evidence type="ECO:0000313" key="1">
    <source>
        <dbReference type="EMBL" id="MRX53221.1"/>
    </source>
</evidence>
<organism evidence="1 2">
    <name type="scientific">Metabacillus idriensis</name>
    <dbReference type="NCBI Taxonomy" id="324768"/>
    <lineage>
        <taxon>Bacteria</taxon>
        <taxon>Bacillati</taxon>
        <taxon>Bacillota</taxon>
        <taxon>Bacilli</taxon>
        <taxon>Bacillales</taxon>
        <taxon>Bacillaceae</taxon>
        <taxon>Metabacillus</taxon>
    </lineage>
</organism>
<dbReference type="EMBL" id="WKKF01000001">
    <property type="protein sequence ID" value="MRX53221.1"/>
    <property type="molecule type" value="Genomic_DNA"/>
</dbReference>
<dbReference type="InterPro" id="IPR018775">
    <property type="entry name" value="RlaP"/>
</dbReference>
<protein>
    <recommendedName>
        <fullName evidence="3">Nucleotidyltransferase domain-containing protein</fullName>
    </recommendedName>
</protein>
<proteinExistence type="predicted"/>
<gene>
    <name evidence="1" type="ORF">GJU41_04500</name>
</gene>
<keyword evidence="2" id="KW-1185">Reference proteome</keyword>
<dbReference type="Pfam" id="PF10127">
    <property type="entry name" value="RlaP"/>
    <property type="match status" value="1"/>
</dbReference>
<name>A0A6I2M9W3_9BACI</name>
<evidence type="ECO:0008006" key="3">
    <source>
        <dbReference type="Google" id="ProtNLM"/>
    </source>
</evidence>
<sequence length="45" mass="5167">MRKIIEEALQELAKNEEISIQYACESGSTAWGCHSDESDYDVRFI</sequence>